<evidence type="ECO:0000313" key="2">
    <source>
        <dbReference type="EMBL" id="SDG76769.1"/>
    </source>
</evidence>
<dbReference type="GO" id="GO:0016301">
    <property type="term" value="F:kinase activity"/>
    <property type="evidence" value="ECO:0007669"/>
    <property type="project" value="UniProtKB-KW"/>
</dbReference>
<protein>
    <submittedName>
        <fullName evidence="1">2-hydroxyglutaryl-CoA dehydratase</fullName>
    </submittedName>
    <submittedName>
        <fullName evidence="2">Predicted nucleotide-binding protein, sugar kinase/HSP70/actin superfamily</fullName>
    </submittedName>
</protein>
<sequence>MNRIGKSVNTKDNGQFQVQHSHEDELRRFQIELEKELGLHQQKKNQWFDPVPRQFLAKDRATTTILFGGLTMVHDYLVEGALKGLGYQIKHLDCPDNESLRFGKEFGNRGQCNPTYFTVGNLIKYLCYLRDVEGKSKEEIIRNYLFITSGSCGPCRFGTYVTEYRKALRDAGFDGFRVLLFQQQDGLKQATGGESALKLDTSFFISFLKAVLLGDILNALGYRIRPYEVEKGATEAALSRCKQHLYDALSRRRWLIPALIRCRKELQAVRVDRTQVKPKVSIIGEFWAMTTEGDGNYQLQRFLEQEGAEVDVQSVTAWILYLIWEGRYDTLRRMNLRESDSGRYGLQGKKPILHLRMLWVADRALRIMFQMYAKIIGLYNYHLPDMDEIARVAHEHYDNHLRGGEGHMEVGKLILNVKKRKVNMTISVKPFGCMPSSGVSDGVQSLITEKYPETIFLPIETTGDGAINVYSRVQMMLFKAKQAAQQEFNEALTKKGFTVEQLQKVATRSKFIHPLQTSRHVVACTAANAVYGTCRFTGELFFRRNKEEIEGV</sequence>
<dbReference type="InterPro" id="IPR051805">
    <property type="entry name" value="Dehydratase_Activator_Redct"/>
</dbReference>
<keyword evidence="2" id="KW-0808">Transferase</keyword>
<evidence type="ECO:0000313" key="1">
    <source>
        <dbReference type="EMBL" id="QYY43531.1"/>
    </source>
</evidence>
<gene>
    <name evidence="1" type="ORF">K3F53_04620</name>
    <name evidence="2" type="ORF">SAMN04489735_1002210</name>
</gene>
<keyword evidence="2" id="KW-0418">Kinase</keyword>
<dbReference type="AlphaFoldDB" id="A0A1G7WXW6"/>
<evidence type="ECO:0000313" key="3">
    <source>
        <dbReference type="Proteomes" id="UP000198956"/>
    </source>
</evidence>
<evidence type="ECO:0000313" key="4">
    <source>
        <dbReference type="Proteomes" id="UP000826616"/>
    </source>
</evidence>
<keyword evidence="4" id="KW-1185">Reference proteome</keyword>
<dbReference type="Proteomes" id="UP000826616">
    <property type="component" value="Chromosome"/>
</dbReference>
<name>A0A1G7WXW6_ANETH</name>
<dbReference type="PANTHER" id="PTHR32329:SF2">
    <property type="entry name" value="BIFUNCTIONAL PROTEIN [INCLUDES 2-HYDROXYACYL-COA DEHYDRATASE (N-TER) AND ITS ACTIVATOR DOMAIN (C_TERM)"/>
    <property type="match status" value="1"/>
</dbReference>
<dbReference type="PANTHER" id="PTHR32329">
    <property type="entry name" value="BIFUNCTIONAL PROTEIN [INCLUDES 2-HYDROXYACYL-COA DEHYDRATASE (N-TER) AND ITS ACTIVATOR DOMAIN (C_TERM)-RELATED"/>
    <property type="match status" value="1"/>
</dbReference>
<dbReference type="GeneID" id="97140643"/>
<reference evidence="2 3" key="1">
    <citation type="submission" date="2016-10" db="EMBL/GenBank/DDBJ databases">
        <authorList>
            <person name="de Groot N.N."/>
        </authorList>
    </citation>
    <scope>NUCLEOTIDE SEQUENCE [LARGE SCALE GENOMIC DNA]</scope>
    <source>
        <strain evidence="2 3">L 420-91</strain>
    </source>
</reference>
<accession>A0A1G7WXW6</accession>
<dbReference type="EMBL" id="FNDE01000002">
    <property type="protein sequence ID" value="SDG76769.1"/>
    <property type="molecule type" value="Genomic_DNA"/>
</dbReference>
<dbReference type="RefSeq" id="WP_091259826.1">
    <property type="nucleotide sequence ID" value="NZ_CP080764.1"/>
</dbReference>
<organism evidence="2 3">
    <name type="scientific">Aneurinibacillus thermoaerophilus</name>
    <dbReference type="NCBI Taxonomy" id="143495"/>
    <lineage>
        <taxon>Bacteria</taxon>
        <taxon>Bacillati</taxon>
        <taxon>Bacillota</taxon>
        <taxon>Bacilli</taxon>
        <taxon>Bacillales</taxon>
        <taxon>Paenibacillaceae</taxon>
        <taxon>Aneurinibacillus group</taxon>
        <taxon>Aneurinibacillus</taxon>
    </lineage>
</organism>
<dbReference type="OrthoDB" id="9780120at2"/>
<dbReference type="Proteomes" id="UP000198956">
    <property type="component" value="Unassembled WGS sequence"/>
</dbReference>
<proteinExistence type="predicted"/>
<reference evidence="1 4" key="2">
    <citation type="submission" date="2021-08" db="EMBL/GenBank/DDBJ databases">
        <title>Complete genome sequence of the strain Aneurinibacillus thermoaerophilus CCM 8960.</title>
        <authorList>
            <person name="Musilova J."/>
            <person name="Kourilova X."/>
            <person name="Pernicova I."/>
            <person name="Bezdicek M."/>
            <person name="Lengerova M."/>
            <person name="Obruca S."/>
            <person name="Sedlar K."/>
        </authorList>
    </citation>
    <scope>NUCLEOTIDE SEQUENCE [LARGE SCALE GENOMIC DNA]</scope>
    <source>
        <strain evidence="1 4">CCM 8960</strain>
    </source>
</reference>
<dbReference type="EMBL" id="CP080764">
    <property type="protein sequence ID" value="QYY43531.1"/>
    <property type="molecule type" value="Genomic_DNA"/>
</dbReference>